<evidence type="ECO:0000256" key="7">
    <source>
        <dbReference type="ARBA" id="ARBA00047880"/>
    </source>
</evidence>
<dbReference type="GO" id="GO:0016779">
    <property type="term" value="F:nucleotidyltransferase activity"/>
    <property type="evidence" value="ECO:0007669"/>
    <property type="project" value="UniProtKB-KW"/>
</dbReference>
<dbReference type="InterPro" id="IPR015865">
    <property type="entry name" value="Riboflavin_kinase_bac/euk"/>
</dbReference>
<evidence type="ECO:0000313" key="9">
    <source>
        <dbReference type="EMBL" id="SHN47933.1"/>
    </source>
</evidence>
<gene>
    <name evidence="9" type="ORF">SAMN05443668_13036</name>
</gene>
<dbReference type="PANTHER" id="PTHR22749">
    <property type="entry name" value="RIBOFLAVIN KINASE/FMN ADENYLYLTRANSFERASE"/>
    <property type="match status" value="1"/>
</dbReference>
<evidence type="ECO:0000256" key="4">
    <source>
        <dbReference type="ARBA" id="ARBA00022679"/>
    </source>
</evidence>
<dbReference type="Proteomes" id="UP000184440">
    <property type="component" value="Unassembled WGS sequence"/>
</dbReference>
<dbReference type="GO" id="GO:0009398">
    <property type="term" value="P:FMN biosynthetic process"/>
    <property type="evidence" value="ECO:0007669"/>
    <property type="project" value="TreeGrafter"/>
</dbReference>
<evidence type="ECO:0000256" key="1">
    <source>
        <dbReference type="ARBA" id="ARBA00012105"/>
    </source>
</evidence>
<dbReference type="AlphaFoldDB" id="A0A1M7RNN8"/>
<evidence type="ECO:0000313" key="10">
    <source>
        <dbReference type="Proteomes" id="UP000184440"/>
    </source>
</evidence>
<evidence type="ECO:0000256" key="2">
    <source>
        <dbReference type="ARBA" id="ARBA00022630"/>
    </source>
</evidence>
<keyword evidence="6" id="KW-0067">ATP-binding</keyword>
<dbReference type="RefSeq" id="WP_073266268.1">
    <property type="nucleotide sequence ID" value="NZ_FRCS01000030.1"/>
</dbReference>
<dbReference type="Gene3D" id="2.40.30.30">
    <property type="entry name" value="Riboflavin kinase-like"/>
    <property type="match status" value="1"/>
</dbReference>
<dbReference type="EC" id="2.7.1.26" evidence="1"/>
<dbReference type="SMART" id="SM00904">
    <property type="entry name" value="Flavokinase"/>
    <property type="match status" value="1"/>
</dbReference>
<accession>A0A1M7RNN8</accession>
<keyword evidence="9" id="KW-0418">Kinase</keyword>
<keyword evidence="2" id="KW-0285">Flavoprotein</keyword>
<dbReference type="GO" id="GO:0005524">
    <property type="term" value="F:ATP binding"/>
    <property type="evidence" value="ECO:0007669"/>
    <property type="project" value="UniProtKB-KW"/>
</dbReference>
<protein>
    <recommendedName>
        <fullName evidence="1">riboflavin kinase</fullName>
        <ecNumber evidence="1">2.7.1.26</ecNumber>
    </recommendedName>
</protein>
<evidence type="ECO:0000256" key="3">
    <source>
        <dbReference type="ARBA" id="ARBA00022643"/>
    </source>
</evidence>
<comment type="catalytic activity">
    <reaction evidence="7">
        <text>riboflavin + ATP = FMN + ADP + H(+)</text>
        <dbReference type="Rhea" id="RHEA:14357"/>
        <dbReference type="ChEBI" id="CHEBI:15378"/>
        <dbReference type="ChEBI" id="CHEBI:30616"/>
        <dbReference type="ChEBI" id="CHEBI:57986"/>
        <dbReference type="ChEBI" id="CHEBI:58210"/>
        <dbReference type="ChEBI" id="CHEBI:456216"/>
        <dbReference type="EC" id="2.7.1.26"/>
    </reaction>
</comment>
<name>A0A1M7RNN8_9ACTN</name>
<dbReference type="GO" id="GO:0008531">
    <property type="term" value="F:riboflavin kinase activity"/>
    <property type="evidence" value="ECO:0007669"/>
    <property type="project" value="UniProtKB-EC"/>
</dbReference>
<keyword evidence="9" id="KW-0548">Nucleotidyltransferase</keyword>
<keyword evidence="4 9" id="KW-0808">Transferase</keyword>
<proteinExistence type="predicted"/>
<keyword evidence="10" id="KW-1185">Reference proteome</keyword>
<dbReference type="GO" id="GO:0009231">
    <property type="term" value="P:riboflavin biosynthetic process"/>
    <property type="evidence" value="ECO:0007669"/>
    <property type="project" value="InterPro"/>
</dbReference>
<dbReference type="Pfam" id="PF01687">
    <property type="entry name" value="Flavokinase"/>
    <property type="match status" value="1"/>
</dbReference>
<feature type="domain" description="Riboflavin kinase" evidence="8">
    <location>
        <begin position="1"/>
        <end position="127"/>
    </location>
</feature>
<dbReference type="InterPro" id="IPR023465">
    <property type="entry name" value="Riboflavin_kinase_dom_sf"/>
</dbReference>
<sequence>MTGPIVVQGVVRPGDRRGRLLGFPTANLHDTDAVRLDGVYAGAVLLDDAGTGAVPAVVSVGRRPTYYGGEGVRLLEAYLLDWAGDLYGRLIRVELHRHLRPQRRFEGTADLIGQIARDVAATRTWAGAGSIR</sequence>
<organism evidence="9 10">
    <name type="scientific">Cryptosporangium aurantiacum</name>
    <dbReference type="NCBI Taxonomy" id="134849"/>
    <lineage>
        <taxon>Bacteria</taxon>
        <taxon>Bacillati</taxon>
        <taxon>Actinomycetota</taxon>
        <taxon>Actinomycetes</taxon>
        <taxon>Cryptosporangiales</taxon>
        <taxon>Cryptosporangiaceae</taxon>
        <taxon>Cryptosporangium</taxon>
    </lineage>
</organism>
<dbReference type="SUPFAM" id="SSF82114">
    <property type="entry name" value="Riboflavin kinase-like"/>
    <property type="match status" value="1"/>
</dbReference>
<reference evidence="9 10" key="1">
    <citation type="submission" date="2016-11" db="EMBL/GenBank/DDBJ databases">
        <authorList>
            <person name="Jaros S."/>
            <person name="Januszkiewicz K."/>
            <person name="Wedrychowicz H."/>
        </authorList>
    </citation>
    <scope>NUCLEOTIDE SEQUENCE [LARGE SCALE GENOMIC DNA]</scope>
    <source>
        <strain evidence="9 10">DSM 46144</strain>
    </source>
</reference>
<evidence type="ECO:0000256" key="5">
    <source>
        <dbReference type="ARBA" id="ARBA00022741"/>
    </source>
</evidence>
<keyword evidence="5" id="KW-0547">Nucleotide-binding</keyword>
<evidence type="ECO:0000256" key="6">
    <source>
        <dbReference type="ARBA" id="ARBA00022840"/>
    </source>
</evidence>
<keyword evidence="3" id="KW-0288">FMN</keyword>
<evidence type="ECO:0000259" key="8">
    <source>
        <dbReference type="SMART" id="SM00904"/>
    </source>
</evidence>
<dbReference type="PANTHER" id="PTHR22749:SF6">
    <property type="entry name" value="RIBOFLAVIN KINASE"/>
    <property type="match status" value="1"/>
</dbReference>
<dbReference type="InterPro" id="IPR023468">
    <property type="entry name" value="Riboflavin_kinase"/>
</dbReference>
<dbReference type="STRING" id="134849.SAMN05443668_13036"/>
<dbReference type="EMBL" id="FRCS01000030">
    <property type="protein sequence ID" value="SHN47933.1"/>
    <property type="molecule type" value="Genomic_DNA"/>
</dbReference>